<reference evidence="14 15" key="1">
    <citation type="submission" date="2020-09" db="EMBL/GenBank/DDBJ databases">
        <title>Pseudoxanthomonas sp. CAU 1598 isolated from sand of Yaerae Beach.</title>
        <authorList>
            <person name="Kim W."/>
        </authorList>
    </citation>
    <scope>NUCLEOTIDE SEQUENCE [LARGE SCALE GENOMIC DNA]</scope>
    <source>
        <strain evidence="14 15">CAU 1598</strain>
    </source>
</reference>
<evidence type="ECO:0000256" key="2">
    <source>
        <dbReference type="ARBA" id="ARBA00004870"/>
    </source>
</evidence>
<evidence type="ECO:0000256" key="4">
    <source>
        <dbReference type="ARBA" id="ARBA00016436"/>
    </source>
</evidence>
<dbReference type="GO" id="GO:0009029">
    <property type="term" value="F:lipid-A 4'-kinase activity"/>
    <property type="evidence" value="ECO:0007669"/>
    <property type="project" value="UniProtKB-UniRule"/>
</dbReference>
<evidence type="ECO:0000256" key="10">
    <source>
        <dbReference type="ARBA" id="ARBA00022840"/>
    </source>
</evidence>
<accession>A0AAW3ZK38</accession>
<dbReference type="NCBIfam" id="TIGR00682">
    <property type="entry name" value="lpxK"/>
    <property type="match status" value="1"/>
</dbReference>
<keyword evidence="7 13" id="KW-0808">Transferase</keyword>
<keyword evidence="8 13" id="KW-0547">Nucleotide-binding</keyword>
<dbReference type="InterPro" id="IPR003758">
    <property type="entry name" value="LpxK"/>
</dbReference>
<evidence type="ECO:0000256" key="3">
    <source>
        <dbReference type="ARBA" id="ARBA00012071"/>
    </source>
</evidence>
<evidence type="ECO:0000256" key="11">
    <source>
        <dbReference type="ARBA" id="ARBA00023098"/>
    </source>
</evidence>
<evidence type="ECO:0000256" key="9">
    <source>
        <dbReference type="ARBA" id="ARBA00022777"/>
    </source>
</evidence>
<comment type="pathway">
    <text evidence="2 13">Glycolipid biosynthesis; lipid IV(A) biosynthesis; lipid IV(A) from (3R)-3-hydroxytetradecanoyl-[acyl-carrier-protein] and UDP-N-acetyl-alpha-D-glucosamine: step 6/6.</text>
</comment>
<keyword evidence="15" id="KW-1185">Reference proteome</keyword>
<evidence type="ECO:0000256" key="6">
    <source>
        <dbReference type="ARBA" id="ARBA00022556"/>
    </source>
</evidence>
<dbReference type="RefSeq" id="WP_192028629.1">
    <property type="nucleotide sequence ID" value="NZ_JACYTR010000008.1"/>
</dbReference>
<evidence type="ECO:0000256" key="13">
    <source>
        <dbReference type="HAMAP-Rule" id="MF_00409"/>
    </source>
</evidence>
<comment type="catalytic activity">
    <reaction evidence="13">
        <text>a lipid A disaccharide + ATP = a lipid IVA + ADP + H(+)</text>
        <dbReference type="Rhea" id="RHEA:67840"/>
        <dbReference type="ChEBI" id="CHEBI:15378"/>
        <dbReference type="ChEBI" id="CHEBI:30616"/>
        <dbReference type="ChEBI" id="CHEBI:176343"/>
        <dbReference type="ChEBI" id="CHEBI:176425"/>
        <dbReference type="ChEBI" id="CHEBI:456216"/>
        <dbReference type="EC" id="2.7.1.130"/>
    </reaction>
</comment>
<dbReference type="Proteomes" id="UP000613768">
    <property type="component" value="Unassembled WGS sequence"/>
</dbReference>
<evidence type="ECO:0000256" key="12">
    <source>
        <dbReference type="ARBA" id="ARBA00029757"/>
    </source>
</evidence>
<name>A0AAW3ZK38_9GAMM</name>
<keyword evidence="10 13" id="KW-0067">ATP-binding</keyword>
<proteinExistence type="inferred from homology"/>
<comment type="function">
    <text evidence="1 13">Transfers the gamma-phosphate of ATP to the 4'-position of a tetraacyldisaccharide 1-phosphate intermediate (termed DS-1-P) to form tetraacyldisaccharide 1,4'-bis-phosphate (lipid IVA).</text>
</comment>
<comment type="caution">
    <text evidence="14">The sequence shown here is derived from an EMBL/GenBank/DDBJ whole genome shotgun (WGS) entry which is preliminary data.</text>
</comment>
<sequence length="340" mass="37747">MSLQSWLERRWYGGEPPEFWLRGLARLFGWLVARRRRAYLEGRKPVYRAPKPVVVVGNISVGGVGKTPLVIALCRQLQQRGFHPGVVSRGYGRQSRGLQRVTPGCSAQQVGDEPKLIFEATGCPVVVAEYRPQAVQALLEDPSIDLVIADDGLQHYALARDVEIAVIDGERGLGNAQLLPAGPLREAPQRLAECDLRICNGDYPGEPELGIDARMCLRPRRLRAIGRHAERGRVDQSLEWLQGRQVHAAAGIGHPQRFFASLESLGARVIAHPFPDHHSFSAADFCWPDDTPVVVTDKDAVKCAALISREAYALEVSVELDDEIMDRLQRLIWHNAKDSP</sequence>
<dbReference type="GO" id="GO:0009244">
    <property type="term" value="P:lipopolysaccharide core region biosynthetic process"/>
    <property type="evidence" value="ECO:0007669"/>
    <property type="project" value="TreeGrafter"/>
</dbReference>
<keyword evidence="11 13" id="KW-0443">Lipid metabolism</keyword>
<comment type="similarity">
    <text evidence="13">Belongs to the LpxK family.</text>
</comment>
<dbReference type="SUPFAM" id="SSF52540">
    <property type="entry name" value="P-loop containing nucleoside triphosphate hydrolases"/>
    <property type="match status" value="1"/>
</dbReference>
<protein>
    <recommendedName>
        <fullName evidence="4 13">Tetraacyldisaccharide 4'-kinase</fullName>
        <ecNumber evidence="3 13">2.7.1.130</ecNumber>
    </recommendedName>
    <alternativeName>
        <fullName evidence="12 13">Lipid A 4'-kinase</fullName>
    </alternativeName>
</protein>
<evidence type="ECO:0000256" key="8">
    <source>
        <dbReference type="ARBA" id="ARBA00022741"/>
    </source>
</evidence>
<dbReference type="Pfam" id="PF02606">
    <property type="entry name" value="LpxK"/>
    <property type="match status" value="1"/>
</dbReference>
<dbReference type="HAMAP" id="MF_00409">
    <property type="entry name" value="LpxK"/>
    <property type="match status" value="1"/>
</dbReference>
<organism evidence="14 15">
    <name type="scientific">Pseudomarimonas arenosa</name>
    <dbReference type="NCBI Taxonomy" id="2774145"/>
    <lineage>
        <taxon>Bacteria</taxon>
        <taxon>Pseudomonadati</taxon>
        <taxon>Pseudomonadota</taxon>
        <taxon>Gammaproteobacteria</taxon>
        <taxon>Lysobacterales</taxon>
        <taxon>Lysobacteraceae</taxon>
        <taxon>Pseudomarimonas</taxon>
    </lineage>
</organism>
<evidence type="ECO:0000256" key="1">
    <source>
        <dbReference type="ARBA" id="ARBA00002274"/>
    </source>
</evidence>
<feature type="binding site" evidence="13">
    <location>
        <begin position="60"/>
        <end position="67"/>
    </location>
    <ligand>
        <name>ATP</name>
        <dbReference type="ChEBI" id="CHEBI:30616"/>
    </ligand>
</feature>
<keyword evidence="6 13" id="KW-0441">Lipid A biosynthesis</keyword>
<evidence type="ECO:0000313" key="14">
    <source>
        <dbReference type="EMBL" id="MBD8525280.1"/>
    </source>
</evidence>
<dbReference type="GO" id="GO:0005524">
    <property type="term" value="F:ATP binding"/>
    <property type="evidence" value="ECO:0007669"/>
    <property type="project" value="UniProtKB-UniRule"/>
</dbReference>
<evidence type="ECO:0000313" key="15">
    <source>
        <dbReference type="Proteomes" id="UP000613768"/>
    </source>
</evidence>
<evidence type="ECO:0000256" key="7">
    <source>
        <dbReference type="ARBA" id="ARBA00022679"/>
    </source>
</evidence>
<dbReference type="PANTHER" id="PTHR42724">
    <property type="entry name" value="TETRAACYLDISACCHARIDE 4'-KINASE"/>
    <property type="match status" value="1"/>
</dbReference>
<dbReference type="PANTHER" id="PTHR42724:SF1">
    <property type="entry name" value="TETRAACYLDISACCHARIDE 4'-KINASE, MITOCHONDRIAL-RELATED"/>
    <property type="match status" value="1"/>
</dbReference>
<dbReference type="InterPro" id="IPR027417">
    <property type="entry name" value="P-loop_NTPase"/>
</dbReference>
<dbReference type="EC" id="2.7.1.130" evidence="3 13"/>
<dbReference type="GO" id="GO:0005886">
    <property type="term" value="C:plasma membrane"/>
    <property type="evidence" value="ECO:0007669"/>
    <property type="project" value="TreeGrafter"/>
</dbReference>
<keyword evidence="5 13" id="KW-0444">Lipid biosynthesis</keyword>
<evidence type="ECO:0000256" key="5">
    <source>
        <dbReference type="ARBA" id="ARBA00022516"/>
    </source>
</evidence>
<dbReference type="EMBL" id="JACYTR010000008">
    <property type="protein sequence ID" value="MBD8525280.1"/>
    <property type="molecule type" value="Genomic_DNA"/>
</dbReference>
<gene>
    <name evidence="13" type="primary">lpxK</name>
    <name evidence="14" type="ORF">IFO71_05935</name>
</gene>
<dbReference type="AlphaFoldDB" id="A0AAW3ZK38"/>
<keyword evidence="9 13" id="KW-0418">Kinase</keyword>
<dbReference type="GO" id="GO:0009245">
    <property type="term" value="P:lipid A biosynthetic process"/>
    <property type="evidence" value="ECO:0007669"/>
    <property type="project" value="UniProtKB-UniRule"/>
</dbReference>